<dbReference type="EMBL" id="GBXM01080904">
    <property type="protein sequence ID" value="JAH27673.1"/>
    <property type="molecule type" value="Transcribed_RNA"/>
</dbReference>
<evidence type="ECO:0000313" key="1">
    <source>
        <dbReference type="EMBL" id="JAH27673.1"/>
    </source>
</evidence>
<accession>A0A0E9RH35</accession>
<reference evidence="1" key="1">
    <citation type="submission" date="2014-11" db="EMBL/GenBank/DDBJ databases">
        <authorList>
            <person name="Amaro Gonzalez C."/>
        </authorList>
    </citation>
    <scope>NUCLEOTIDE SEQUENCE</scope>
</reference>
<protein>
    <submittedName>
        <fullName evidence="1">Uncharacterized protein</fullName>
    </submittedName>
</protein>
<dbReference type="AlphaFoldDB" id="A0A0E9RH35"/>
<name>A0A0E9RH35_ANGAN</name>
<reference evidence="1" key="2">
    <citation type="journal article" date="2015" name="Fish Shellfish Immunol.">
        <title>Early steps in the European eel (Anguilla anguilla)-Vibrio vulnificus interaction in the gills: Role of the RtxA13 toxin.</title>
        <authorList>
            <person name="Callol A."/>
            <person name="Pajuelo D."/>
            <person name="Ebbesson L."/>
            <person name="Teles M."/>
            <person name="MacKenzie S."/>
            <person name="Amaro C."/>
        </authorList>
    </citation>
    <scope>NUCLEOTIDE SEQUENCE</scope>
</reference>
<organism evidence="1">
    <name type="scientific">Anguilla anguilla</name>
    <name type="common">European freshwater eel</name>
    <name type="synonym">Muraena anguilla</name>
    <dbReference type="NCBI Taxonomy" id="7936"/>
    <lineage>
        <taxon>Eukaryota</taxon>
        <taxon>Metazoa</taxon>
        <taxon>Chordata</taxon>
        <taxon>Craniata</taxon>
        <taxon>Vertebrata</taxon>
        <taxon>Euteleostomi</taxon>
        <taxon>Actinopterygii</taxon>
        <taxon>Neopterygii</taxon>
        <taxon>Teleostei</taxon>
        <taxon>Anguilliformes</taxon>
        <taxon>Anguillidae</taxon>
        <taxon>Anguilla</taxon>
    </lineage>
</organism>
<proteinExistence type="predicted"/>
<sequence length="24" mass="2697">MNANLTKITGGGMKTDRLHCIYCR</sequence>